<dbReference type="InterPro" id="IPR011606">
    <property type="entry name" value="Brnchd-chn_aa_trnsp_permease"/>
</dbReference>
<name>A0A0F4TJM8_PSEFL</name>
<keyword evidence="3" id="KW-0813">Transport</keyword>
<organism evidence="9 10">
    <name type="scientific">Pseudomonas fluorescens</name>
    <dbReference type="NCBI Taxonomy" id="294"/>
    <lineage>
        <taxon>Bacteria</taxon>
        <taxon>Pseudomonadati</taxon>
        <taxon>Pseudomonadota</taxon>
        <taxon>Gammaproteobacteria</taxon>
        <taxon>Pseudomonadales</taxon>
        <taxon>Pseudomonadaceae</taxon>
        <taxon>Pseudomonas</taxon>
    </lineage>
</organism>
<sequence>MPYRSGREAFMQGVRALIPLSPGVVPFGLLTGVMAINMGMSPGTTMGMTLLFYSGSAQMVALQLLHTGVVPLAIVVTALVINLRFIMYSASLAPHLHHLPRRWTWPLSYMLSDQSYALCSLKLSSGELGQFAHHYYAGTAAAMWLSWQLSVLAGIYLGASIPETWSLSFAIPLSFLALLVPGIRSAASLAAASVGGLIAVLAVNMPYNLGLITASIGGVMAGLLIESVRKRPLSDVLTHDVERETP</sequence>
<dbReference type="RefSeq" id="WP_046046678.1">
    <property type="nucleotide sequence ID" value="NZ_LACD01000012.1"/>
</dbReference>
<evidence type="ECO:0000256" key="6">
    <source>
        <dbReference type="ARBA" id="ARBA00022989"/>
    </source>
</evidence>
<proteinExistence type="inferred from homology"/>
<evidence type="ECO:0000256" key="7">
    <source>
        <dbReference type="ARBA" id="ARBA00023136"/>
    </source>
</evidence>
<dbReference type="AlphaFoldDB" id="A0A0F4TJM8"/>
<evidence type="ECO:0000313" key="10">
    <source>
        <dbReference type="Proteomes" id="UP000033500"/>
    </source>
</evidence>
<comment type="similarity">
    <text evidence="2">Belongs to the AzlC family.</text>
</comment>
<dbReference type="PATRIC" id="fig|294.131.peg.411"/>
<dbReference type="GO" id="GO:1903785">
    <property type="term" value="P:L-valine transmembrane transport"/>
    <property type="evidence" value="ECO:0007669"/>
    <property type="project" value="TreeGrafter"/>
</dbReference>
<evidence type="ECO:0000256" key="1">
    <source>
        <dbReference type="ARBA" id="ARBA00004651"/>
    </source>
</evidence>
<keyword evidence="5 8" id="KW-0812">Transmembrane</keyword>
<evidence type="ECO:0000256" key="3">
    <source>
        <dbReference type="ARBA" id="ARBA00022448"/>
    </source>
</evidence>
<reference evidence="9 10" key="1">
    <citation type="submission" date="2015-03" db="EMBL/GenBank/DDBJ databases">
        <title>Comparative genomics of Pseudomonas insights into diversity of traits involved in vanlence and defense.</title>
        <authorList>
            <person name="Qin Y."/>
        </authorList>
    </citation>
    <scope>NUCLEOTIDE SEQUENCE [LARGE SCALE GENOMIC DNA]</scope>
    <source>
        <strain evidence="9 10">C3</strain>
    </source>
</reference>
<gene>
    <name evidence="9" type="ORF">VC34_11765</name>
</gene>
<feature type="transmembrane region" description="Helical" evidence="8">
    <location>
        <begin position="135"/>
        <end position="158"/>
    </location>
</feature>
<dbReference type="GO" id="GO:0005886">
    <property type="term" value="C:plasma membrane"/>
    <property type="evidence" value="ECO:0007669"/>
    <property type="project" value="UniProtKB-SubCell"/>
</dbReference>
<comment type="subcellular location">
    <subcellularLocation>
        <location evidence="1">Cell membrane</location>
        <topology evidence="1">Multi-pass membrane protein</topology>
    </subcellularLocation>
</comment>
<evidence type="ECO:0000256" key="4">
    <source>
        <dbReference type="ARBA" id="ARBA00022475"/>
    </source>
</evidence>
<keyword evidence="4" id="KW-1003">Cell membrane</keyword>
<evidence type="ECO:0000256" key="8">
    <source>
        <dbReference type="SAM" id="Phobius"/>
    </source>
</evidence>
<feature type="transmembrane region" description="Helical" evidence="8">
    <location>
        <begin position="209"/>
        <end position="225"/>
    </location>
</feature>
<dbReference type="PANTHER" id="PTHR34979:SF1">
    <property type="entry name" value="INNER MEMBRANE PROTEIN YGAZ"/>
    <property type="match status" value="1"/>
</dbReference>
<evidence type="ECO:0000313" key="9">
    <source>
        <dbReference type="EMBL" id="KJZ44633.1"/>
    </source>
</evidence>
<dbReference type="Pfam" id="PF03591">
    <property type="entry name" value="AzlC"/>
    <property type="match status" value="1"/>
</dbReference>
<protein>
    <submittedName>
        <fullName evidence="9">Branched-chain amino acid permease</fullName>
    </submittedName>
</protein>
<comment type="caution">
    <text evidence="9">The sequence shown here is derived from an EMBL/GenBank/DDBJ whole genome shotgun (WGS) entry which is preliminary data.</text>
</comment>
<evidence type="ECO:0000256" key="5">
    <source>
        <dbReference type="ARBA" id="ARBA00022692"/>
    </source>
</evidence>
<keyword evidence="6 8" id="KW-1133">Transmembrane helix</keyword>
<evidence type="ECO:0000256" key="2">
    <source>
        <dbReference type="ARBA" id="ARBA00010735"/>
    </source>
</evidence>
<feature type="transmembrane region" description="Helical" evidence="8">
    <location>
        <begin position="60"/>
        <end position="81"/>
    </location>
</feature>
<dbReference type="EMBL" id="LACD01000012">
    <property type="protein sequence ID" value="KJZ44633.1"/>
    <property type="molecule type" value="Genomic_DNA"/>
</dbReference>
<dbReference type="Proteomes" id="UP000033500">
    <property type="component" value="Unassembled WGS sequence"/>
</dbReference>
<accession>A0A0F4TJM8</accession>
<feature type="transmembrane region" description="Helical" evidence="8">
    <location>
        <begin position="20"/>
        <end position="40"/>
    </location>
</feature>
<keyword evidence="7 8" id="KW-0472">Membrane</keyword>
<dbReference type="PANTHER" id="PTHR34979">
    <property type="entry name" value="INNER MEMBRANE PROTEIN YGAZ"/>
    <property type="match status" value="1"/>
</dbReference>
<feature type="transmembrane region" description="Helical" evidence="8">
    <location>
        <begin position="187"/>
        <end position="203"/>
    </location>
</feature>